<feature type="transmembrane region" description="Helical" evidence="2">
    <location>
        <begin position="51"/>
        <end position="70"/>
    </location>
</feature>
<accession>S4XLU8</accession>
<evidence type="ECO:0000313" key="4">
    <source>
        <dbReference type="Proteomes" id="UP000014809"/>
    </source>
</evidence>
<dbReference type="PATRIC" id="fig|1200352.3.peg.1968"/>
<dbReference type="AlphaFoldDB" id="S4XLU8"/>
<dbReference type="HOGENOM" id="CLU_1419356_0_0_11"/>
<evidence type="ECO:0000256" key="1">
    <source>
        <dbReference type="SAM" id="MobiDB-lite"/>
    </source>
</evidence>
<organism evidence="3 4">
    <name type="scientific">Corynebacterium terpenotabidum Y-11</name>
    <dbReference type="NCBI Taxonomy" id="1200352"/>
    <lineage>
        <taxon>Bacteria</taxon>
        <taxon>Bacillati</taxon>
        <taxon>Actinomycetota</taxon>
        <taxon>Actinomycetes</taxon>
        <taxon>Mycobacteriales</taxon>
        <taxon>Corynebacteriaceae</taxon>
        <taxon>Corynebacterium</taxon>
    </lineage>
</organism>
<dbReference type="eggNOG" id="ENOG5031WS9">
    <property type="taxonomic scope" value="Bacteria"/>
</dbReference>
<dbReference type="KEGG" id="cter:A606_09670"/>
<sequence length="235" mass="25260">MTSEPFTTPVELRAIADSGDRLRRTVPLMAITFIVAFVACVAVTNLLLGNLLLGCLLGVVLGAVLCWTVFTGQKTTSGRENQRLRLTPKGMIATDGVLTTRMYWKDVRVVTTPKGSSRVGIIGDATLSGNPQGDPQILNRYANLTNNPEDFLRGEKIEDRDGALFPGDFEQTWRQGVIGSWLHHYRPDLHPDYRAPEPEDGVEDGAEDGLAAETDAGVADGGADGGAPNSSPDPQ</sequence>
<protein>
    <submittedName>
        <fullName evidence="3">Uncharacterized protein</fullName>
    </submittedName>
</protein>
<keyword evidence="2" id="KW-0812">Transmembrane</keyword>
<feature type="transmembrane region" description="Helical" evidence="2">
    <location>
        <begin position="26"/>
        <end position="45"/>
    </location>
</feature>
<reference evidence="3 4" key="1">
    <citation type="submission" date="2012-06" db="EMBL/GenBank/DDBJ databases">
        <title>Complete genome sequence of Corynebacterium terpenotabidum Y-11 (=DSM 44721).</title>
        <authorList>
            <person name="Ruckert C."/>
            <person name="Albersmeier A."/>
            <person name="Al-Dilaimi A."/>
            <person name="Szczepanowski R."/>
            <person name="Kalinowski J."/>
        </authorList>
    </citation>
    <scope>NUCLEOTIDE SEQUENCE [LARGE SCALE GENOMIC DNA]</scope>
    <source>
        <strain evidence="3 4">Y-11</strain>
    </source>
</reference>
<proteinExistence type="predicted"/>
<evidence type="ECO:0000313" key="3">
    <source>
        <dbReference type="EMBL" id="AGP31573.1"/>
    </source>
</evidence>
<dbReference type="STRING" id="1200352.A606_09670"/>
<dbReference type="Proteomes" id="UP000014809">
    <property type="component" value="Chromosome"/>
</dbReference>
<feature type="region of interest" description="Disordered" evidence="1">
    <location>
        <begin position="192"/>
        <end position="235"/>
    </location>
</feature>
<keyword evidence="2" id="KW-1133">Transmembrane helix</keyword>
<feature type="compositionally biased region" description="Acidic residues" evidence="1">
    <location>
        <begin position="198"/>
        <end position="207"/>
    </location>
</feature>
<evidence type="ECO:0000256" key="2">
    <source>
        <dbReference type="SAM" id="Phobius"/>
    </source>
</evidence>
<keyword evidence="2" id="KW-0472">Membrane</keyword>
<name>S4XLU8_9CORY</name>
<dbReference type="RefSeq" id="WP_020441927.1">
    <property type="nucleotide sequence ID" value="NC_021663.1"/>
</dbReference>
<gene>
    <name evidence="3" type="ORF">A606_09670</name>
</gene>
<keyword evidence="4" id="KW-1185">Reference proteome</keyword>
<dbReference type="EMBL" id="CP003696">
    <property type="protein sequence ID" value="AGP31573.1"/>
    <property type="molecule type" value="Genomic_DNA"/>
</dbReference>